<feature type="domain" description="YprB ribonuclease H-like" evidence="1">
    <location>
        <begin position="42"/>
        <end position="205"/>
    </location>
</feature>
<dbReference type="SUPFAM" id="SSF53098">
    <property type="entry name" value="Ribonuclease H-like"/>
    <property type="match status" value="1"/>
</dbReference>
<dbReference type="PANTHER" id="PTHR38462:SF1">
    <property type="entry name" value="YPRB RIBONUCLEASE H-LIKE DOMAIN-CONTAINING PROTEIN"/>
    <property type="match status" value="1"/>
</dbReference>
<proteinExistence type="predicted"/>
<dbReference type="InterPro" id="IPR012337">
    <property type="entry name" value="RNaseH-like_sf"/>
</dbReference>
<reference evidence="2 3" key="1">
    <citation type="submission" date="2018-08" db="EMBL/GenBank/DDBJ databases">
        <title>A genome reference for cultivated species of the human gut microbiota.</title>
        <authorList>
            <person name="Zou Y."/>
            <person name="Xue W."/>
            <person name="Luo G."/>
        </authorList>
    </citation>
    <scope>NUCLEOTIDE SEQUENCE [LARGE SCALE GENOMIC DNA]</scope>
    <source>
        <strain evidence="2 3">AM32-8LB</strain>
    </source>
</reference>
<dbReference type="AlphaFoldDB" id="A0A396AF41"/>
<dbReference type="InterPro" id="IPR038720">
    <property type="entry name" value="YprB_RNase_H-like_dom"/>
</dbReference>
<dbReference type="Proteomes" id="UP000266391">
    <property type="component" value="Unassembled WGS sequence"/>
</dbReference>
<evidence type="ECO:0000259" key="1">
    <source>
        <dbReference type="Pfam" id="PF13482"/>
    </source>
</evidence>
<name>A0A396AF41_9FIRM</name>
<evidence type="ECO:0000313" key="2">
    <source>
        <dbReference type="EMBL" id="RHD05402.1"/>
    </source>
</evidence>
<dbReference type="InterPro" id="IPR036397">
    <property type="entry name" value="RNaseH_sf"/>
</dbReference>
<sequence length="382" mass="44670">MVNCGGKHDKGNDIPMKIWNKTHHLTDTNLILNETFTEDAFFFDIETTGFSPTYTFLYLIGCAHRVGDNFIITQYFAETKEEEGAILSAFLQELCHYQTVISFNGLGFDIPYLKKKCEKYGLTHPFDEKDYIDIYKEVSGLKFLLKLPDYKQKTIERFLGLSRNDTFSGGELIEVYQNYLKTPDEQAMFFLKQHNYEDVLGMTGLITIRSYRKLFDGAFTVNSTETNIYKDRNGIPQKELILTLQNQYPIPQRVSCQTDAFYLICDGMQSKLRIHLFEGTLKFFFDHPEDYYYLPAEDMAIHKSVATYVDKDFRKKATADNCYTKKDAIFVPQYETLITPFFKESSKDKLTYFELTREFLDSDSLLRQYTSHVFRHFLAAKH</sequence>
<dbReference type="EMBL" id="QSIQ01000003">
    <property type="protein sequence ID" value="RHD05402.1"/>
    <property type="molecule type" value="Genomic_DNA"/>
</dbReference>
<protein>
    <submittedName>
        <fullName evidence="2">Elongation subunit of DNA-dependent DNA polymerase</fullName>
    </submittedName>
</protein>
<gene>
    <name evidence="2" type="ORF">DW813_03415</name>
</gene>
<organism evidence="2 3">
    <name type="scientific">Roseburia inulinivorans</name>
    <dbReference type="NCBI Taxonomy" id="360807"/>
    <lineage>
        <taxon>Bacteria</taxon>
        <taxon>Bacillati</taxon>
        <taxon>Bacillota</taxon>
        <taxon>Clostridia</taxon>
        <taxon>Lachnospirales</taxon>
        <taxon>Lachnospiraceae</taxon>
        <taxon>Roseburia</taxon>
    </lineage>
</organism>
<dbReference type="Gene3D" id="3.30.420.10">
    <property type="entry name" value="Ribonuclease H-like superfamily/Ribonuclease H"/>
    <property type="match status" value="1"/>
</dbReference>
<comment type="caution">
    <text evidence="2">The sequence shown here is derived from an EMBL/GenBank/DDBJ whole genome shotgun (WGS) entry which is preliminary data.</text>
</comment>
<dbReference type="GO" id="GO:0003676">
    <property type="term" value="F:nucleic acid binding"/>
    <property type="evidence" value="ECO:0007669"/>
    <property type="project" value="InterPro"/>
</dbReference>
<dbReference type="Pfam" id="PF13482">
    <property type="entry name" value="RNase_H_2"/>
    <property type="match status" value="1"/>
</dbReference>
<dbReference type="PANTHER" id="PTHR38462">
    <property type="entry name" value="EXONUCLEASE-LIKE PROTEIN"/>
    <property type="match status" value="1"/>
</dbReference>
<evidence type="ECO:0000313" key="3">
    <source>
        <dbReference type="Proteomes" id="UP000266391"/>
    </source>
</evidence>
<accession>A0A396AF41</accession>